<gene>
    <name evidence="6" type="ORF">C8D82_10662</name>
    <name evidence="5" type="ORF">HF882_16940</name>
</gene>
<dbReference type="PROSITE" id="PS50949">
    <property type="entry name" value="HTH_GNTR"/>
    <property type="match status" value="1"/>
</dbReference>
<keyword evidence="3" id="KW-0804">Transcription</keyword>
<dbReference type="EMBL" id="QEKH01000006">
    <property type="protein sequence ID" value="PVY44544.1"/>
    <property type="molecule type" value="Genomic_DNA"/>
</dbReference>
<dbReference type="CDD" id="cd07377">
    <property type="entry name" value="WHTH_GntR"/>
    <property type="match status" value="1"/>
</dbReference>
<dbReference type="Gene3D" id="1.10.10.10">
    <property type="entry name" value="Winged helix-like DNA-binding domain superfamily/Winged helix DNA-binding domain"/>
    <property type="match status" value="1"/>
</dbReference>
<dbReference type="EMBL" id="JABAEW010000041">
    <property type="protein sequence ID" value="NMD88274.1"/>
    <property type="molecule type" value="Genomic_DNA"/>
</dbReference>
<proteinExistence type="predicted"/>
<dbReference type="SUPFAM" id="SSF53822">
    <property type="entry name" value="Periplasmic binding protein-like I"/>
    <property type="match status" value="1"/>
</dbReference>
<keyword evidence="1" id="KW-0805">Transcription regulation</keyword>
<comment type="caution">
    <text evidence="6">The sequence shown here is derived from an EMBL/GenBank/DDBJ whole genome shotgun (WGS) entry which is preliminary data.</text>
</comment>
<name>A0A2U1B784_9BACT</name>
<dbReference type="Gene3D" id="3.40.50.2300">
    <property type="match status" value="2"/>
</dbReference>
<dbReference type="PANTHER" id="PTHR43537">
    <property type="entry name" value="TRANSCRIPTIONAL REGULATOR, GNTR FAMILY"/>
    <property type="match status" value="1"/>
</dbReference>
<dbReference type="InterPro" id="IPR036388">
    <property type="entry name" value="WH-like_DNA-bd_sf"/>
</dbReference>
<evidence type="ECO:0000256" key="3">
    <source>
        <dbReference type="ARBA" id="ARBA00023163"/>
    </source>
</evidence>
<reference evidence="5 8" key="2">
    <citation type="submission" date="2020-04" db="EMBL/GenBank/DDBJ databases">
        <authorList>
            <person name="Hitch T.C.A."/>
            <person name="Wylensek D."/>
            <person name="Clavel T."/>
        </authorList>
    </citation>
    <scope>NUCLEOTIDE SEQUENCE [LARGE SCALE GENOMIC DNA]</scope>
    <source>
        <strain evidence="5 8">COR2-253-APC-1A</strain>
    </source>
</reference>
<dbReference type="PANTHER" id="PTHR43537:SF5">
    <property type="entry name" value="UXU OPERON TRANSCRIPTIONAL REGULATOR"/>
    <property type="match status" value="1"/>
</dbReference>
<evidence type="ECO:0000259" key="4">
    <source>
        <dbReference type="PROSITE" id="PS50949"/>
    </source>
</evidence>
<dbReference type="SMART" id="SM00345">
    <property type="entry name" value="HTH_GNTR"/>
    <property type="match status" value="1"/>
</dbReference>
<feature type="domain" description="HTH gntR-type" evidence="4">
    <location>
        <begin position="12"/>
        <end position="80"/>
    </location>
</feature>
<dbReference type="Pfam" id="PF00392">
    <property type="entry name" value="GntR"/>
    <property type="match status" value="1"/>
</dbReference>
<evidence type="ECO:0000313" key="8">
    <source>
        <dbReference type="Proteomes" id="UP000576225"/>
    </source>
</evidence>
<dbReference type="Proteomes" id="UP000245959">
    <property type="component" value="Unassembled WGS sequence"/>
</dbReference>
<dbReference type="InterPro" id="IPR000524">
    <property type="entry name" value="Tscrpt_reg_HTH_GntR"/>
</dbReference>
<protein>
    <submittedName>
        <fullName evidence="6">GntR family transcriptional regulator</fullName>
    </submittedName>
</protein>
<dbReference type="InterPro" id="IPR028082">
    <property type="entry name" value="Peripla_BP_I"/>
</dbReference>
<reference evidence="6 7" key="1">
    <citation type="submission" date="2018-04" db="EMBL/GenBank/DDBJ databases">
        <title>Genomic Encyclopedia of Type Strains, Phase IV (KMG-IV): sequencing the most valuable type-strain genomes for metagenomic binning, comparative biology and taxonomic classification.</title>
        <authorList>
            <person name="Goeker M."/>
        </authorList>
    </citation>
    <scope>NUCLEOTIDE SEQUENCE [LARGE SCALE GENOMIC DNA]</scope>
    <source>
        <strain evidence="6 7">DSM 14823</strain>
    </source>
</reference>
<evidence type="ECO:0000313" key="6">
    <source>
        <dbReference type="EMBL" id="PVY44544.1"/>
    </source>
</evidence>
<keyword evidence="2" id="KW-0238">DNA-binding</keyword>
<dbReference type="SUPFAM" id="SSF46785">
    <property type="entry name" value="Winged helix' DNA-binding domain"/>
    <property type="match status" value="1"/>
</dbReference>
<dbReference type="InterPro" id="IPR036390">
    <property type="entry name" value="WH_DNA-bd_sf"/>
</dbReference>
<dbReference type="GeneID" id="78294498"/>
<evidence type="ECO:0000256" key="2">
    <source>
        <dbReference type="ARBA" id="ARBA00023125"/>
    </source>
</evidence>
<dbReference type="GO" id="GO:0003700">
    <property type="term" value="F:DNA-binding transcription factor activity"/>
    <property type="evidence" value="ECO:0007669"/>
    <property type="project" value="InterPro"/>
</dbReference>
<sequence length="364" mass="41245">MNQKLPEQVDSETVYQYVARQLRDMLGSGEIPVGQQLPTYRELAKRFQVSLSVIQRAMRQLKAEAVVSIAHGQGVKAVRIDEESRILPKFALIHPYRMHGFGITLATLFNQVFESRQQKCMAILRSSQGDCALERKLATSLYRNGVNGLIVSPVNPAENREFFESLAREIPVVLIDQVFEGTALPAVLLDYASAGGEIGGYLQRRKCRNVLAVCNVSDNASLRELNRELSASIAAHTFRLPLFEAEKQMEKGDYTLFDRIQVQLIEHMAANEYDAVFCPFDFPLEWLLFDGFPAELRRKVRLVTLHGVFPGVHSREYCRAGIVSWVAPHDQLIRTAVTRLEKWHSKKHAPVGVKKIRLVFEDQP</sequence>
<evidence type="ECO:0000313" key="5">
    <source>
        <dbReference type="EMBL" id="NMD88274.1"/>
    </source>
</evidence>
<dbReference type="Proteomes" id="UP000576225">
    <property type="component" value="Unassembled WGS sequence"/>
</dbReference>
<dbReference type="RefSeq" id="WP_165832833.1">
    <property type="nucleotide sequence ID" value="NZ_CABMMC010000005.1"/>
</dbReference>
<keyword evidence="7" id="KW-1185">Reference proteome</keyword>
<dbReference type="AlphaFoldDB" id="A0A2U1B784"/>
<dbReference type="GO" id="GO:0003677">
    <property type="term" value="F:DNA binding"/>
    <property type="evidence" value="ECO:0007669"/>
    <property type="project" value="UniProtKB-KW"/>
</dbReference>
<organism evidence="6 7">
    <name type="scientific">Victivallis vadensis</name>
    <dbReference type="NCBI Taxonomy" id="172901"/>
    <lineage>
        <taxon>Bacteria</taxon>
        <taxon>Pseudomonadati</taxon>
        <taxon>Lentisphaerota</taxon>
        <taxon>Lentisphaeria</taxon>
        <taxon>Victivallales</taxon>
        <taxon>Victivallaceae</taxon>
        <taxon>Victivallis</taxon>
    </lineage>
</organism>
<evidence type="ECO:0000256" key="1">
    <source>
        <dbReference type="ARBA" id="ARBA00023015"/>
    </source>
</evidence>
<accession>A0A2U1B784</accession>
<evidence type="ECO:0000313" key="7">
    <source>
        <dbReference type="Proteomes" id="UP000245959"/>
    </source>
</evidence>